<dbReference type="Pfam" id="PF03480">
    <property type="entry name" value="DctP"/>
    <property type="match status" value="1"/>
</dbReference>
<dbReference type="RefSeq" id="WP_188428080.1">
    <property type="nucleotide sequence ID" value="NZ_BAABKH010000010.1"/>
</dbReference>
<accession>A0A917F243</accession>
<gene>
    <name evidence="6" type="ORF">GCM10011366_05670</name>
</gene>
<reference evidence="6" key="2">
    <citation type="submission" date="2020-09" db="EMBL/GenBank/DDBJ databases">
        <authorList>
            <person name="Sun Q."/>
            <person name="Zhou Y."/>
        </authorList>
    </citation>
    <scope>NUCLEOTIDE SEQUENCE</scope>
    <source>
        <strain evidence="6">CGMCC 1.12160</strain>
    </source>
</reference>
<evidence type="ECO:0000256" key="3">
    <source>
        <dbReference type="ARBA" id="ARBA00022729"/>
    </source>
</evidence>
<protein>
    <submittedName>
        <fullName evidence="6">ABC transporter substrate-binding protein</fullName>
    </submittedName>
</protein>
<dbReference type="GO" id="GO:0055085">
    <property type="term" value="P:transmembrane transport"/>
    <property type="evidence" value="ECO:0007669"/>
    <property type="project" value="InterPro"/>
</dbReference>
<dbReference type="EMBL" id="BMEM01000001">
    <property type="protein sequence ID" value="GGF40851.1"/>
    <property type="molecule type" value="Genomic_DNA"/>
</dbReference>
<dbReference type="GO" id="GO:0015740">
    <property type="term" value="P:C4-dicarboxylate transport"/>
    <property type="evidence" value="ECO:0007669"/>
    <property type="project" value="TreeGrafter"/>
</dbReference>
<name>A0A917F243_9MICO</name>
<dbReference type="PANTHER" id="PTHR33376">
    <property type="match status" value="1"/>
</dbReference>
<evidence type="ECO:0000256" key="5">
    <source>
        <dbReference type="SAM" id="SignalP"/>
    </source>
</evidence>
<dbReference type="Gene3D" id="3.40.190.170">
    <property type="entry name" value="Bacterial extracellular solute-binding protein, family 7"/>
    <property type="match status" value="1"/>
</dbReference>
<keyword evidence="3 5" id="KW-0732">Signal</keyword>
<feature type="chain" id="PRO_5037340589" evidence="5">
    <location>
        <begin position="24"/>
        <end position="366"/>
    </location>
</feature>
<dbReference type="PROSITE" id="PS51257">
    <property type="entry name" value="PROKAR_LIPOPROTEIN"/>
    <property type="match status" value="1"/>
</dbReference>
<dbReference type="Proteomes" id="UP000605670">
    <property type="component" value="Unassembled WGS sequence"/>
</dbReference>
<evidence type="ECO:0000256" key="1">
    <source>
        <dbReference type="ARBA" id="ARBA00009023"/>
    </source>
</evidence>
<keyword evidence="2" id="KW-0813">Transport</keyword>
<evidence type="ECO:0000256" key="4">
    <source>
        <dbReference type="SAM" id="MobiDB-lite"/>
    </source>
</evidence>
<keyword evidence="7" id="KW-1185">Reference proteome</keyword>
<feature type="region of interest" description="Disordered" evidence="4">
    <location>
        <begin position="26"/>
        <end position="45"/>
    </location>
</feature>
<dbReference type="PANTHER" id="PTHR33376:SF7">
    <property type="entry name" value="C4-DICARBOXYLATE-BINDING PROTEIN DCTB"/>
    <property type="match status" value="1"/>
</dbReference>
<dbReference type="AlphaFoldDB" id="A0A917F243"/>
<evidence type="ECO:0000256" key="2">
    <source>
        <dbReference type="ARBA" id="ARBA00022448"/>
    </source>
</evidence>
<proteinExistence type="inferred from homology"/>
<feature type="compositionally biased region" description="Low complexity" evidence="4">
    <location>
        <begin position="28"/>
        <end position="45"/>
    </location>
</feature>
<comment type="caution">
    <text evidence="6">The sequence shown here is derived from an EMBL/GenBank/DDBJ whole genome shotgun (WGS) entry which is preliminary data.</text>
</comment>
<reference evidence="6" key="1">
    <citation type="journal article" date="2014" name="Int. J. Syst. Evol. Microbiol.">
        <title>Complete genome sequence of Corynebacterium casei LMG S-19264T (=DSM 44701T), isolated from a smear-ripened cheese.</title>
        <authorList>
            <consortium name="US DOE Joint Genome Institute (JGI-PGF)"/>
            <person name="Walter F."/>
            <person name="Albersmeier A."/>
            <person name="Kalinowski J."/>
            <person name="Ruckert C."/>
        </authorList>
    </citation>
    <scope>NUCLEOTIDE SEQUENCE</scope>
    <source>
        <strain evidence="6">CGMCC 1.12160</strain>
    </source>
</reference>
<feature type="signal peptide" evidence="5">
    <location>
        <begin position="1"/>
        <end position="23"/>
    </location>
</feature>
<dbReference type="NCBIfam" id="NF037995">
    <property type="entry name" value="TRAP_S1"/>
    <property type="match status" value="1"/>
</dbReference>
<dbReference type="InterPro" id="IPR018389">
    <property type="entry name" value="DctP_fam"/>
</dbReference>
<evidence type="ECO:0000313" key="6">
    <source>
        <dbReference type="EMBL" id="GGF40851.1"/>
    </source>
</evidence>
<organism evidence="6 7">
    <name type="scientific">Ornithinimicrobium tianjinense</name>
    <dbReference type="NCBI Taxonomy" id="1195761"/>
    <lineage>
        <taxon>Bacteria</taxon>
        <taxon>Bacillati</taxon>
        <taxon>Actinomycetota</taxon>
        <taxon>Actinomycetes</taxon>
        <taxon>Micrococcales</taxon>
        <taxon>Ornithinimicrobiaceae</taxon>
        <taxon>Ornithinimicrobium</taxon>
    </lineage>
</organism>
<evidence type="ECO:0000313" key="7">
    <source>
        <dbReference type="Proteomes" id="UP000605670"/>
    </source>
</evidence>
<sequence length="366" mass="39382">MNTRRITTTLLPLTLAVALGASACSAPGSGNSAGEDGAGGSSAPAAAAECSDVELRLSHQWPEPAGEDGDFRSIIAQRFAEEVDKATDGQVTVTVYPNSTLAKATEQYDAMMNGSIDMSVFPLDYASGRVPQWSITLMPGLVQDHDDAKAWDEGEIGAAVEENMRENGAVLLTNVWNAGAIGVKGHPVLTPDDIKGGMTMRAAGVYVEKMLEAAGAGISSLPSSEIYTAMQTGVLDAAVTSTGSFASYNLQEQVDSYTSPTTHTFWFMYEPLIISTKSFDKLCAEQQEALVQVGEDLQDYAYEASREDDTRVEKIFQDAGVEVVTMSDEDFEKWMPLAEEQWNAYAEQVEGGQELLDLAKKVREGR</sequence>
<comment type="similarity">
    <text evidence="1">Belongs to the bacterial solute-binding protein 7 family.</text>
</comment>
<dbReference type="InterPro" id="IPR038404">
    <property type="entry name" value="TRAP_DctP_sf"/>
</dbReference>